<accession>A0A210PIW8</accession>
<name>A0A210PIW8_MIZYE</name>
<gene>
    <name evidence="3" type="ORF">KP79_PYT03188</name>
</gene>
<feature type="compositionally biased region" description="Acidic residues" evidence="1">
    <location>
        <begin position="104"/>
        <end position="124"/>
    </location>
</feature>
<protein>
    <submittedName>
        <fullName evidence="3">Uncharacterized protein</fullName>
    </submittedName>
</protein>
<feature type="region of interest" description="Disordered" evidence="1">
    <location>
        <begin position="38"/>
        <end position="77"/>
    </location>
</feature>
<organism evidence="3 4">
    <name type="scientific">Mizuhopecten yessoensis</name>
    <name type="common">Japanese scallop</name>
    <name type="synonym">Patinopecten yessoensis</name>
    <dbReference type="NCBI Taxonomy" id="6573"/>
    <lineage>
        <taxon>Eukaryota</taxon>
        <taxon>Metazoa</taxon>
        <taxon>Spiralia</taxon>
        <taxon>Lophotrochozoa</taxon>
        <taxon>Mollusca</taxon>
        <taxon>Bivalvia</taxon>
        <taxon>Autobranchia</taxon>
        <taxon>Pteriomorphia</taxon>
        <taxon>Pectinida</taxon>
        <taxon>Pectinoidea</taxon>
        <taxon>Pectinidae</taxon>
        <taxon>Mizuhopecten</taxon>
    </lineage>
</organism>
<feature type="region of interest" description="Disordered" evidence="1">
    <location>
        <begin position="94"/>
        <end position="128"/>
    </location>
</feature>
<proteinExistence type="predicted"/>
<dbReference type="EMBL" id="NEDP02076619">
    <property type="protein sequence ID" value="OWF36432.1"/>
    <property type="molecule type" value="Genomic_DNA"/>
</dbReference>
<keyword evidence="2" id="KW-0732">Signal</keyword>
<feature type="chain" id="PRO_5012555458" evidence="2">
    <location>
        <begin position="34"/>
        <end position="148"/>
    </location>
</feature>
<reference evidence="3 4" key="1">
    <citation type="journal article" date="2017" name="Nat. Ecol. Evol.">
        <title>Scallop genome provides insights into evolution of bilaterian karyotype and development.</title>
        <authorList>
            <person name="Wang S."/>
            <person name="Zhang J."/>
            <person name="Jiao W."/>
            <person name="Li J."/>
            <person name="Xun X."/>
            <person name="Sun Y."/>
            <person name="Guo X."/>
            <person name="Huan P."/>
            <person name="Dong B."/>
            <person name="Zhang L."/>
            <person name="Hu X."/>
            <person name="Sun X."/>
            <person name="Wang J."/>
            <person name="Zhao C."/>
            <person name="Wang Y."/>
            <person name="Wang D."/>
            <person name="Huang X."/>
            <person name="Wang R."/>
            <person name="Lv J."/>
            <person name="Li Y."/>
            <person name="Zhang Z."/>
            <person name="Liu B."/>
            <person name="Lu W."/>
            <person name="Hui Y."/>
            <person name="Liang J."/>
            <person name="Zhou Z."/>
            <person name="Hou R."/>
            <person name="Li X."/>
            <person name="Liu Y."/>
            <person name="Li H."/>
            <person name="Ning X."/>
            <person name="Lin Y."/>
            <person name="Zhao L."/>
            <person name="Xing Q."/>
            <person name="Dou J."/>
            <person name="Li Y."/>
            <person name="Mao J."/>
            <person name="Guo H."/>
            <person name="Dou H."/>
            <person name="Li T."/>
            <person name="Mu C."/>
            <person name="Jiang W."/>
            <person name="Fu Q."/>
            <person name="Fu X."/>
            <person name="Miao Y."/>
            <person name="Liu J."/>
            <person name="Yu Q."/>
            <person name="Li R."/>
            <person name="Liao H."/>
            <person name="Li X."/>
            <person name="Kong Y."/>
            <person name="Jiang Z."/>
            <person name="Chourrout D."/>
            <person name="Li R."/>
            <person name="Bao Z."/>
        </authorList>
    </citation>
    <scope>NUCLEOTIDE SEQUENCE [LARGE SCALE GENOMIC DNA]</scope>
    <source>
        <strain evidence="3 4">PY_sf001</strain>
    </source>
</reference>
<keyword evidence="4" id="KW-1185">Reference proteome</keyword>
<dbReference type="AlphaFoldDB" id="A0A210PIW8"/>
<dbReference type="Proteomes" id="UP000242188">
    <property type="component" value="Unassembled WGS sequence"/>
</dbReference>
<evidence type="ECO:0000256" key="1">
    <source>
        <dbReference type="SAM" id="MobiDB-lite"/>
    </source>
</evidence>
<evidence type="ECO:0000313" key="3">
    <source>
        <dbReference type="EMBL" id="OWF36432.1"/>
    </source>
</evidence>
<sequence length="148" mass="15893">MLTRISTCRSTMLRHTLLVSLVYLTVLETCSFGEIVTRGRRSDTSGGSAATKDVLAGDGSSSGSSNGGKGDPSKSAGGDYSKFYKDIMDNLKGFIPKHDKDSDKDESDEDLSDEDDDDSSDNDQMDWASIFGGFSDKYMNGTNSQEAA</sequence>
<evidence type="ECO:0000313" key="4">
    <source>
        <dbReference type="Proteomes" id="UP000242188"/>
    </source>
</evidence>
<comment type="caution">
    <text evidence="3">The sequence shown here is derived from an EMBL/GenBank/DDBJ whole genome shotgun (WGS) entry which is preliminary data.</text>
</comment>
<evidence type="ECO:0000256" key="2">
    <source>
        <dbReference type="SAM" id="SignalP"/>
    </source>
</evidence>
<feature type="signal peptide" evidence="2">
    <location>
        <begin position="1"/>
        <end position="33"/>
    </location>
</feature>